<dbReference type="AlphaFoldDB" id="A0A328WYT6"/>
<organism evidence="2 3">
    <name type="scientific">Flavobacterium lacus</name>
    <dbReference type="NCBI Taxonomy" id="1353778"/>
    <lineage>
        <taxon>Bacteria</taxon>
        <taxon>Pseudomonadati</taxon>
        <taxon>Bacteroidota</taxon>
        <taxon>Flavobacteriia</taxon>
        <taxon>Flavobacteriales</taxon>
        <taxon>Flavobacteriaceae</taxon>
        <taxon>Flavobacterium</taxon>
    </lineage>
</organism>
<evidence type="ECO:0000313" key="2">
    <source>
        <dbReference type="EMBL" id="RAR48029.1"/>
    </source>
</evidence>
<evidence type="ECO:0000313" key="3">
    <source>
        <dbReference type="Proteomes" id="UP000249518"/>
    </source>
</evidence>
<proteinExistence type="predicted"/>
<dbReference type="SUPFAM" id="SSF53474">
    <property type="entry name" value="alpha/beta-Hydrolases"/>
    <property type="match status" value="1"/>
</dbReference>
<dbReference type="Pfam" id="PF00756">
    <property type="entry name" value="Esterase"/>
    <property type="match status" value="1"/>
</dbReference>
<reference evidence="2 3" key="1">
    <citation type="submission" date="2018-06" db="EMBL/GenBank/DDBJ databases">
        <title>Genomic Encyclopedia of Type Strains, Phase III (KMG-III): the genomes of soil and plant-associated and newly described type strains.</title>
        <authorList>
            <person name="Whitman W."/>
        </authorList>
    </citation>
    <scope>NUCLEOTIDE SEQUENCE [LARGE SCALE GENOMIC DNA]</scope>
    <source>
        <strain evidence="2 3">CGMCC 1.12504</strain>
    </source>
</reference>
<dbReference type="PANTHER" id="PTHR48098">
    <property type="entry name" value="ENTEROCHELIN ESTERASE-RELATED"/>
    <property type="match status" value="1"/>
</dbReference>
<dbReference type="InterPro" id="IPR050583">
    <property type="entry name" value="Mycobacterial_A85_antigen"/>
</dbReference>
<dbReference type="InterPro" id="IPR011990">
    <property type="entry name" value="TPR-like_helical_dom_sf"/>
</dbReference>
<gene>
    <name evidence="2" type="ORF">B0I10_10629</name>
</gene>
<feature type="chain" id="PRO_5016434042" description="Alpha/beta superfamily hydrolase" evidence="1">
    <location>
        <begin position="19"/>
        <end position="382"/>
    </location>
</feature>
<evidence type="ECO:0000256" key="1">
    <source>
        <dbReference type="SAM" id="SignalP"/>
    </source>
</evidence>
<name>A0A328WYT6_9FLAO</name>
<dbReference type="Gene3D" id="1.25.40.10">
    <property type="entry name" value="Tetratricopeptide repeat domain"/>
    <property type="match status" value="1"/>
</dbReference>
<sequence>MKLPQILAVLLCSLSFYAQKTVESFSSQKLGGDRDIYITLPPSYEKDKNQKFPLLLVLDGEYLFDPFQGALKFGNYWDDLPEVILVGISQNKQDERYADSEYDEESGLPIETGANFFDFIGTELMPYLQKTYRIAPFKIIAGHDTTAGFLNFFLYKENPLFDAYISLSPEFALDMENRIPERLNAITKPIYYYQSTADGDLNKIQKRIKELDEKVKAIKKETLNYKFDEFLGASHYSLVLHSIPNALYQFFAVYQPITVYEFNEKIVKLESGYVEYLKQKYDALEKSLNIKMPIRLNDFKAVEAAILKNKAYNEFDELSILADKYYKKTMLPDYHMALMYEKKEDYKRAQKYYLSAFQKEPIGDLDKDMMYDKSEEMKKLLK</sequence>
<feature type="signal peptide" evidence="1">
    <location>
        <begin position="1"/>
        <end position="18"/>
    </location>
</feature>
<dbReference type="OrthoDB" id="1142077at2"/>
<protein>
    <recommendedName>
        <fullName evidence="4">Alpha/beta superfamily hydrolase</fullName>
    </recommendedName>
</protein>
<keyword evidence="1" id="KW-0732">Signal</keyword>
<dbReference type="InterPro" id="IPR029058">
    <property type="entry name" value="AB_hydrolase_fold"/>
</dbReference>
<comment type="caution">
    <text evidence="2">The sequence shown here is derived from an EMBL/GenBank/DDBJ whole genome shotgun (WGS) entry which is preliminary data.</text>
</comment>
<evidence type="ECO:0008006" key="4">
    <source>
        <dbReference type="Google" id="ProtNLM"/>
    </source>
</evidence>
<dbReference type="EMBL" id="QLSV01000006">
    <property type="protein sequence ID" value="RAR48029.1"/>
    <property type="molecule type" value="Genomic_DNA"/>
</dbReference>
<dbReference type="RefSeq" id="WP_112085865.1">
    <property type="nucleotide sequence ID" value="NZ_QLSV01000006.1"/>
</dbReference>
<dbReference type="PANTHER" id="PTHR48098:SF6">
    <property type="entry name" value="FERRI-BACILLIBACTIN ESTERASE BESA"/>
    <property type="match status" value="1"/>
</dbReference>
<dbReference type="InterPro" id="IPR000801">
    <property type="entry name" value="Esterase-like"/>
</dbReference>
<dbReference type="Proteomes" id="UP000249518">
    <property type="component" value="Unassembled WGS sequence"/>
</dbReference>
<accession>A0A328WYT6</accession>
<keyword evidence="3" id="KW-1185">Reference proteome</keyword>
<dbReference type="Gene3D" id="3.40.50.1820">
    <property type="entry name" value="alpha/beta hydrolase"/>
    <property type="match status" value="1"/>
</dbReference>